<sequence length="147" mass="16303">MIATLLLTLLLSAYKPGVGLILGIPTGLNLNFESKPNSINSTLSWGIPDIFYFSLGYHENFRIETSEDIEGILRVYLGGAFLFKVTRDNAKMGIKIPLGMKFLFDNLPIDVFAEVSPGIHLIPETSPLIEGALGLRFYLDRLKVSKE</sequence>
<accession>A0A7C2NZK0</accession>
<organism evidence="1">
    <name type="scientific">candidate division WOR-3 bacterium</name>
    <dbReference type="NCBI Taxonomy" id="2052148"/>
    <lineage>
        <taxon>Bacteria</taxon>
        <taxon>Bacteria division WOR-3</taxon>
    </lineage>
</organism>
<dbReference type="EMBL" id="DSOL01000145">
    <property type="protein sequence ID" value="HEN28030.1"/>
    <property type="molecule type" value="Genomic_DNA"/>
</dbReference>
<name>A0A7C2NZK0_UNCW3</name>
<evidence type="ECO:0008006" key="2">
    <source>
        <dbReference type="Google" id="ProtNLM"/>
    </source>
</evidence>
<comment type="caution">
    <text evidence="1">The sequence shown here is derived from an EMBL/GenBank/DDBJ whole genome shotgun (WGS) entry which is preliminary data.</text>
</comment>
<gene>
    <name evidence="1" type="ORF">ENQ77_05130</name>
</gene>
<evidence type="ECO:0000313" key="1">
    <source>
        <dbReference type="EMBL" id="HEN28030.1"/>
    </source>
</evidence>
<reference evidence="1" key="1">
    <citation type="journal article" date="2020" name="mSystems">
        <title>Genome- and Community-Level Interaction Insights into Carbon Utilization and Element Cycling Functions of Hydrothermarchaeota in Hydrothermal Sediment.</title>
        <authorList>
            <person name="Zhou Z."/>
            <person name="Liu Y."/>
            <person name="Xu W."/>
            <person name="Pan J."/>
            <person name="Luo Z.H."/>
            <person name="Li M."/>
        </authorList>
    </citation>
    <scope>NUCLEOTIDE SEQUENCE [LARGE SCALE GENOMIC DNA]</scope>
    <source>
        <strain evidence="1">SpSt-34</strain>
    </source>
</reference>
<protein>
    <recommendedName>
        <fullName evidence="2">DUF3996 domain-containing protein</fullName>
    </recommendedName>
</protein>
<proteinExistence type="predicted"/>
<dbReference type="AlphaFoldDB" id="A0A7C2NZK0"/>